<name>F9D355_PREDD</name>
<feature type="region of interest" description="Disordered" evidence="1">
    <location>
        <begin position="1"/>
        <end position="69"/>
    </location>
</feature>
<gene>
    <name evidence="2" type="ORF">HMPREF9136_1283</name>
</gene>
<evidence type="ECO:0000313" key="2">
    <source>
        <dbReference type="EMBL" id="EGQ14606.1"/>
    </source>
</evidence>
<dbReference type="AlphaFoldDB" id="F9D355"/>
<proteinExistence type="predicted"/>
<reference evidence="2 3" key="1">
    <citation type="submission" date="2011-04" db="EMBL/GenBank/DDBJ databases">
        <authorList>
            <person name="Muzny D."/>
            <person name="Qin X."/>
            <person name="Deng J."/>
            <person name="Jiang H."/>
            <person name="Liu Y."/>
            <person name="Qu J."/>
            <person name="Song X.-Z."/>
            <person name="Zhang L."/>
            <person name="Thornton R."/>
            <person name="Coyle M."/>
            <person name="Francisco L."/>
            <person name="Jackson L."/>
            <person name="Javaid M."/>
            <person name="Korchina V."/>
            <person name="Kovar C."/>
            <person name="Mata R."/>
            <person name="Mathew T."/>
            <person name="Ngo R."/>
            <person name="Nguyen L."/>
            <person name="Nguyen N."/>
            <person name="Okwuonu G."/>
            <person name="Ongeri F."/>
            <person name="Pham C."/>
            <person name="Simmons D."/>
            <person name="Wilczek-Boney K."/>
            <person name="Hale W."/>
            <person name="Jakkamsetti A."/>
            <person name="Pham P."/>
            <person name="Ruth R."/>
            <person name="San Lucas F."/>
            <person name="Warren J."/>
            <person name="Zhang J."/>
            <person name="Zhao Z."/>
            <person name="Zhou C."/>
            <person name="Zhu D."/>
            <person name="Lee S."/>
            <person name="Bess C."/>
            <person name="Blankenburg K."/>
            <person name="Forbes L."/>
            <person name="Fu Q."/>
            <person name="Gubbala S."/>
            <person name="Hirani K."/>
            <person name="Jayaseelan J.C."/>
            <person name="Lara F."/>
            <person name="Munidasa M."/>
            <person name="Palculict T."/>
            <person name="Patil S."/>
            <person name="Pu L.-L."/>
            <person name="Saada N."/>
            <person name="Tang L."/>
            <person name="Weissenberger G."/>
            <person name="Zhu Y."/>
            <person name="Hemphill L."/>
            <person name="Shang Y."/>
            <person name="Youmans B."/>
            <person name="Ayvaz T."/>
            <person name="Ross M."/>
            <person name="Santibanez J."/>
            <person name="Aqrawi P."/>
            <person name="Gross S."/>
            <person name="Joshi V."/>
            <person name="Fowler G."/>
            <person name="Nazareth L."/>
            <person name="Reid J."/>
            <person name="Worley K."/>
            <person name="Petrosino J."/>
            <person name="Highlander S."/>
            <person name="Gibbs R."/>
        </authorList>
    </citation>
    <scope>NUCLEOTIDE SEQUENCE [LARGE SCALE GENOMIC DNA]</scope>
    <source>
        <strain evidence="2 3">DSM 3688</strain>
    </source>
</reference>
<comment type="caution">
    <text evidence="2">The sequence shown here is derived from an EMBL/GenBank/DDBJ whole genome shotgun (WGS) entry which is preliminary data.</text>
</comment>
<accession>F9D355</accession>
<evidence type="ECO:0000256" key="1">
    <source>
        <dbReference type="SAM" id="MobiDB-lite"/>
    </source>
</evidence>
<sequence>MKTPQSPCHYAVITRRKRRNRNANTPQSRRRYAAIATPRNRRGNDGGPQRGRPVAVDNAHPQPRGDSYI</sequence>
<organism evidence="2 3">
    <name type="scientific">Prevotella dentalis (strain ATCC 49559 / DSM 3688 / JCM 13448 / NCTC 12043 / ES 2772)</name>
    <name type="common">Mitsuokella dentalis</name>
    <dbReference type="NCBI Taxonomy" id="908937"/>
    <lineage>
        <taxon>Bacteria</taxon>
        <taxon>Pseudomonadati</taxon>
        <taxon>Bacteroidota</taxon>
        <taxon>Bacteroidia</taxon>
        <taxon>Bacteroidales</taxon>
        <taxon>Prevotellaceae</taxon>
        <taxon>Prevotella</taxon>
    </lineage>
</organism>
<evidence type="ECO:0000313" key="3">
    <source>
        <dbReference type="Proteomes" id="UP000007820"/>
    </source>
</evidence>
<dbReference type="Proteomes" id="UP000007820">
    <property type="component" value="Unassembled WGS sequence"/>
</dbReference>
<dbReference type="EMBL" id="AFPW01000019">
    <property type="protein sequence ID" value="EGQ14606.1"/>
    <property type="molecule type" value="Genomic_DNA"/>
</dbReference>
<protein>
    <submittedName>
        <fullName evidence="2">Uncharacterized protein</fullName>
    </submittedName>
</protein>